<dbReference type="SUPFAM" id="SSF53474">
    <property type="entry name" value="alpha/beta-Hydrolases"/>
    <property type="match status" value="1"/>
</dbReference>
<dbReference type="InterPro" id="IPR015507">
    <property type="entry name" value="rRNA-MeTfrase_E"/>
</dbReference>
<keyword evidence="3 7" id="KW-0732">Signal</keyword>
<keyword evidence="10" id="KW-1185">Reference proteome</keyword>
<evidence type="ECO:0000313" key="9">
    <source>
        <dbReference type="EMBL" id="KRZ54339.1"/>
    </source>
</evidence>
<keyword evidence="4" id="KW-0378">Hydrolase</keyword>
<dbReference type="Pfam" id="PF14978">
    <property type="entry name" value="MRP-63"/>
    <property type="match status" value="1"/>
</dbReference>
<feature type="chain" id="PRO_5006881512" evidence="7">
    <location>
        <begin position="21"/>
        <end position="1054"/>
    </location>
</feature>
<dbReference type="PANTHER" id="PTHR11010:SF38">
    <property type="entry name" value="LYSOSOMAL PRO-X CARBOXYPEPTIDASE"/>
    <property type="match status" value="1"/>
</dbReference>
<feature type="region of interest" description="Disordered" evidence="6">
    <location>
        <begin position="567"/>
        <end position="592"/>
    </location>
</feature>
<dbReference type="InterPro" id="IPR016576">
    <property type="entry name" value="Ribosomal_mL63"/>
</dbReference>
<gene>
    <name evidence="9" type="primary">Prcp</name>
    <name evidence="9" type="ORF">T02_1544</name>
</gene>
<evidence type="ECO:0000256" key="2">
    <source>
        <dbReference type="ARBA" id="ARBA00022670"/>
    </source>
</evidence>
<dbReference type="SUPFAM" id="SSF53335">
    <property type="entry name" value="S-adenosyl-L-methionine-dependent methyltransferases"/>
    <property type="match status" value="1"/>
</dbReference>
<dbReference type="GO" id="GO:0001510">
    <property type="term" value="P:RNA methylation"/>
    <property type="evidence" value="ECO:0007669"/>
    <property type="project" value="InterPro"/>
</dbReference>
<dbReference type="GO" id="GO:0005761">
    <property type="term" value="C:mitochondrial ribosome"/>
    <property type="evidence" value="ECO:0007669"/>
    <property type="project" value="InterPro"/>
</dbReference>
<dbReference type="Gene3D" id="3.40.50.1820">
    <property type="entry name" value="alpha/beta hydrolase"/>
    <property type="match status" value="1"/>
</dbReference>
<protein>
    <submittedName>
        <fullName evidence="9">Lysosomal Pro-X carboxypeptidase</fullName>
    </submittedName>
</protein>
<feature type="compositionally biased region" description="Low complexity" evidence="6">
    <location>
        <begin position="570"/>
        <end position="584"/>
    </location>
</feature>
<dbReference type="Gene3D" id="1.20.940.10">
    <property type="entry name" value="Functional domain of the splicing factor Prp18"/>
    <property type="match status" value="1"/>
</dbReference>
<dbReference type="GO" id="GO:0004180">
    <property type="term" value="F:carboxypeptidase activity"/>
    <property type="evidence" value="ECO:0007669"/>
    <property type="project" value="UniProtKB-KW"/>
</dbReference>
<evidence type="ECO:0000256" key="4">
    <source>
        <dbReference type="ARBA" id="ARBA00022801"/>
    </source>
</evidence>
<keyword evidence="2" id="KW-0645">Protease</keyword>
<dbReference type="InterPro" id="IPR029058">
    <property type="entry name" value="AB_hydrolase_fold"/>
</dbReference>
<dbReference type="GO" id="GO:0008168">
    <property type="term" value="F:methyltransferase activity"/>
    <property type="evidence" value="ECO:0007669"/>
    <property type="project" value="InterPro"/>
</dbReference>
<dbReference type="InterPro" id="IPR029063">
    <property type="entry name" value="SAM-dependent_MTases_sf"/>
</dbReference>
<dbReference type="InterPro" id="IPR008758">
    <property type="entry name" value="Peptidase_S28"/>
</dbReference>
<evidence type="ECO:0000313" key="10">
    <source>
        <dbReference type="Proteomes" id="UP000054721"/>
    </source>
</evidence>
<keyword evidence="5" id="KW-0325">Glycoprotein</keyword>
<organism evidence="9 10">
    <name type="scientific">Trichinella nativa</name>
    <dbReference type="NCBI Taxonomy" id="6335"/>
    <lineage>
        <taxon>Eukaryota</taxon>
        <taxon>Metazoa</taxon>
        <taxon>Ecdysozoa</taxon>
        <taxon>Nematoda</taxon>
        <taxon>Enoplea</taxon>
        <taxon>Dorylaimia</taxon>
        <taxon>Trichinellida</taxon>
        <taxon>Trichinellidae</taxon>
        <taxon>Trichinella</taxon>
    </lineage>
</organism>
<dbReference type="HAMAP" id="MF_01547">
    <property type="entry name" value="RNA_methyltr_E"/>
    <property type="match status" value="1"/>
</dbReference>
<dbReference type="Proteomes" id="UP000054721">
    <property type="component" value="Unassembled WGS sequence"/>
</dbReference>
<dbReference type="GO" id="GO:0008239">
    <property type="term" value="F:dipeptidyl-peptidase activity"/>
    <property type="evidence" value="ECO:0007669"/>
    <property type="project" value="TreeGrafter"/>
</dbReference>
<proteinExistence type="inferred from homology"/>
<evidence type="ECO:0000256" key="5">
    <source>
        <dbReference type="ARBA" id="ARBA00023180"/>
    </source>
</evidence>
<reference evidence="9 10" key="1">
    <citation type="submission" date="2015-05" db="EMBL/GenBank/DDBJ databases">
        <title>Evolution of Trichinella species and genotypes.</title>
        <authorList>
            <person name="Korhonen P.K."/>
            <person name="Edoardo P."/>
            <person name="Giuseppe L.R."/>
            <person name="Gasser R.B."/>
        </authorList>
    </citation>
    <scope>NUCLEOTIDE SEQUENCE [LARGE SCALE GENOMIC DNA]</scope>
    <source>
        <strain evidence="9">ISS10</strain>
    </source>
</reference>
<evidence type="ECO:0000256" key="1">
    <source>
        <dbReference type="ARBA" id="ARBA00011079"/>
    </source>
</evidence>
<feature type="domain" description="Ribosomal RNA methyltransferase FtsJ" evidence="8">
    <location>
        <begin position="862"/>
        <end position="1053"/>
    </location>
</feature>
<name>A0A0V1L475_9BILA</name>
<accession>A0A0V1L475</accession>
<dbReference type="AlphaFoldDB" id="A0A0V1L475"/>
<dbReference type="PROSITE" id="PS51257">
    <property type="entry name" value="PROKAR_LIPOPROTEIN"/>
    <property type="match status" value="1"/>
</dbReference>
<feature type="signal peptide" evidence="7">
    <location>
        <begin position="1"/>
        <end position="20"/>
    </location>
</feature>
<dbReference type="OrthoDB" id="2130629at2759"/>
<evidence type="ECO:0000256" key="7">
    <source>
        <dbReference type="SAM" id="SignalP"/>
    </source>
</evidence>
<dbReference type="GO" id="GO:0070008">
    <property type="term" value="F:serine-type exopeptidase activity"/>
    <property type="evidence" value="ECO:0007669"/>
    <property type="project" value="InterPro"/>
</dbReference>
<evidence type="ECO:0000256" key="6">
    <source>
        <dbReference type="SAM" id="MobiDB-lite"/>
    </source>
</evidence>
<comment type="caution">
    <text evidence="9">The sequence shown here is derived from an EMBL/GenBank/DDBJ whole genome shotgun (WGS) entry which is preliminary data.</text>
</comment>
<sequence length="1054" mass="119405">MKAMFMFLVLLICNNILASAGGCSYNESWFENMPIDHFSFENSDTFRLRYLINTENWNSDGGPIFFYCGNEGSVEGFAENTGFMWENAKDFGAMVVFAEHRYYGKSLPFGNESSSNLGKLNSEQAMADYAVLINWLKTNITGAKNSAVIAFGGSYGGMLAAWMRTKYPHLVDGAIAASAPVAQFSGMTVCSSFSDITTEVYRNASPSCALSIKRSWPIIRKWGKTAEGRLDLAKMFRLCNETQFTSKKNVTQLVNWLTDIYGTLAMVNYPYATEFLKPVPAWPVKASDEDSVCTVVVGLFFFLIIHPCAYCQFVCLHVLVLRSVACQFLNDTEVGETELLHRIYSTISIYTNFTGKKPCNLLENDYGDSVDGKLWDYQACTEMVMPMCNTKDSMFEQSDWNLTEFSDECFEKFKVRPRPDWAIINYGGRKLESATNVVFSNGWLDPWRGGGIVNSHFRGVAALIVEDGAHHYDLRGSNSADTASVQTVRLLELGFIRKWIKNSSLRQNRPFYYMKGNAEQMSRNCPPGWNDPPPTIPISSNLTKFGSARELLRQRVVHPIEHANPLSYASNSSTFNTEPSSSSELNRLPPMVSNKSTVPTTIFSHDDDPSGDVDIHTQQQQNSVEFTDEELLSKLSICLEKCSNIPSLSRENIIKRIQLLKEALEMSISSDCRMKLNQLVDYLSNERYKKAYELHSAMMLYHFEENIVDQYKFWQVVKSPGSSKSKQFGKRKIHHTVRPRHINTLKAQLDAEYEVMKCLASPYLSKEEEEAWHLEYGTTDQQRAKLEEEEKQKRMPGVAKRVTGVVKVDRMKGNIGNLLHSPRTVEHHLHHLTSLDPSSSSKQWIARHLRDPYVVRCRSENYRCRSAFKLLEIDDRFQILKPGMLVLDLGSSPGSWSQVLSRRVNSVKLGSKPFGKVFAVDRQPMEPLDGVTWLGPLDLSVGDSVNVLLQRRRRFTDGGEPLDAVVSDMAPNATGCASVDHERIVQLGFLSLSIAIRCLKLADRSFFLCKLWQGVEQWHFADEIKRHFGNFKIVKPAASRKESAELYFLARQFK</sequence>
<dbReference type="EMBL" id="JYDW01000140">
    <property type="protein sequence ID" value="KRZ54339.1"/>
    <property type="molecule type" value="Genomic_DNA"/>
</dbReference>
<feature type="non-terminal residue" evidence="9">
    <location>
        <position position="1054"/>
    </location>
</feature>
<dbReference type="Gene3D" id="1.20.120.980">
    <property type="entry name" value="Serine carboxypeptidase S28, SKS domain"/>
    <property type="match status" value="1"/>
</dbReference>
<dbReference type="Pfam" id="PF05577">
    <property type="entry name" value="Peptidase_S28"/>
    <property type="match status" value="1"/>
</dbReference>
<dbReference type="InterPro" id="IPR042269">
    <property type="entry name" value="Ser_carbopepase_S28_SKS"/>
</dbReference>
<comment type="similarity">
    <text evidence="1">Belongs to the peptidase S28 family.</text>
</comment>
<evidence type="ECO:0000259" key="8">
    <source>
        <dbReference type="Pfam" id="PF01728"/>
    </source>
</evidence>
<dbReference type="GO" id="GO:0006508">
    <property type="term" value="P:proteolysis"/>
    <property type="evidence" value="ECO:0007669"/>
    <property type="project" value="UniProtKB-KW"/>
</dbReference>
<dbReference type="Pfam" id="PF01728">
    <property type="entry name" value="FtsJ"/>
    <property type="match status" value="1"/>
</dbReference>
<keyword evidence="9" id="KW-0121">Carboxypeptidase</keyword>
<dbReference type="PANTHER" id="PTHR11010">
    <property type="entry name" value="PROTEASE S28 PRO-X CARBOXYPEPTIDASE-RELATED"/>
    <property type="match status" value="1"/>
</dbReference>
<evidence type="ECO:0000256" key="3">
    <source>
        <dbReference type="ARBA" id="ARBA00022729"/>
    </source>
</evidence>
<dbReference type="Gene3D" id="3.40.50.150">
    <property type="entry name" value="Vaccinia Virus protein VP39"/>
    <property type="match status" value="1"/>
</dbReference>
<dbReference type="InterPro" id="IPR002877">
    <property type="entry name" value="RNA_MeTrfase_FtsJ_dom"/>
</dbReference>